<dbReference type="EMBL" id="CCKQ01001212">
    <property type="protein sequence ID" value="CDW72317.1"/>
    <property type="molecule type" value="Genomic_DNA"/>
</dbReference>
<dbReference type="AlphaFoldDB" id="A0A077ZR06"/>
<sequence>MSNQDLNKLLNEQSDAFYLIKNDSKAPMPLKFIDFDVKIEQRIAEIEMTQHYVNVEDNPIETVFLFPCDIDSVLTNMQIQFKLKDGTQREIVTIIDRKEKIEIKYEESVAQGQTAVTGAFTKLQRNLVRINIGNFPPNSEAILKLKFYTTLSIQDLSYCFRLPMSYVPKYIGDVQKYINTGVHLKGIDKGSNLTEEEKTQNEQAVSEIYDHPMTDSSQNQAQWSIQIELRMQGQIQRVSSRNHGFEYNFSEDKRAALIKLKDYEKQSAMECDLILFIRDNLTNEPVAISSMNEFGEQSVMIGVLPDLRRPKIRDRFLNKINSKLGQIDTDQQSLYEDENQIEDQEEEKCSQDQEEIEIEPKLLEYVFLIDRSGSMQGQSIHLAVQALQLFLHSLPMGCKFNVVSFGSDFELLFETSQIYDESTFDKAVSTIAEFEADMGGTEIAQPLFEIFSQIPDENLPRHIYLLTDGEVSNTEEVIELVKDNRNNSTVHTFGIGDGVSTELIKKCAMVGGGHYSFIDNPHEIEEKVIAALQKNFLEYLIIQKAQLIDDLGEVIDCDFEQQSNLSHNEIHQQLVLLKQKKAIKFLVEFLDPNTNQKSQQIINIEEIQSEALNKIVEKASIDRCSTQEEQLNEAIKYQILIPGVGMIANEKIMDEVTQEMKLRKIPIVKSNGSMQIYAKTLTGKQLTLDCSPDETIEDIKNMINDIEGIPPDQQRLIFAGKQLDDGKTLKDYNIQKESTLHLVLRLRGGGFGIDCIDFDSKSKIMVSYHHQIIDVRNELAQKLGVFEHQLVLIKDGDILDDGMTSSEAGIAYNSNEIEYINFNYKSIVFCQSANGSWTQKLYSMLNQEDLAQLREEQEDEKLKGIDESVLLTLVGIKILKEYFIANKNEWTLVVAKGKGYLKKSHGLSVAEINQMIELVKCSTRY</sequence>
<dbReference type="Pfam" id="PF13768">
    <property type="entry name" value="VWA_3"/>
    <property type="match status" value="1"/>
</dbReference>
<dbReference type="PANTHER" id="PTHR45737:SF6">
    <property type="entry name" value="VON WILLEBRAND FACTOR A DOMAIN-CONTAINING PROTEIN 5A"/>
    <property type="match status" value="1"/>
</dbReference>
<dbReference type="InterPro" id="IPR019954">
    <property type="entry name" value="Ubiquitin_CS"/>
</dbReference>
<organism evidence="4 5">
    <name type="scientific">Stylonychia lemnae</name>
    <name type="common">Ciliate</name>
    <dbReference type="NCBI Taxonomy" id="5949"/>
    <lineage>
        <taxon>Eukaryota</taxon>
        <taxon>Sar</taxon>
        <taxon>Alveolata</taxon>
        <taxon>Ciliophora</taxon>
        <taxon>Intramacronucleata</taxon>
        <taxon>Spirotrichea</taxon>
        <taxon>Stichotrichia</taxon>
        <taxon>Sporadotrichida</taxon>
        <taxon>Oxytrichidae</taxon>
        <taxon>Stylonychinae</taxon>
        <taxon>Stylonychia</taxon>
    </lineage>
</organism>
<dbReference type="SMART" id="SM00609">
    <property type="entry name" value="VIT"/>
    <property type="match status" value="1"/>
</dbReference>
<dbReference type="SMART" id="SM00327">
    <property type="entry name" value="VWA"/>
    <property type="match status" value="1"/>
</dbReference>
<name>A0A077ZR06_STYLE</name>
<dbReference type="PROSITE" id="PS50053">
    <property type="entry name" value="UBIQUITIN_2"/>
    <property type="match status" value="2"/>
</dbReference>
<evidence type="ECO:0000259" key="1">
    <source>
        <dbReference type="PROSITE" id="PS50053"/>
    </source>
</evidence>
<dbReference type="InterPro" id="IPR036465">
    <property type="entry name" value="vWFA_dom_sf"/>
</dbReference>
<dbReference type="FunFam" id="3.10.20.90:FF:000222">
    <property type="entry name" value="Polyubiquitin 5"/>
    <property type="match status" value="1"/>
</dbReference>
<evidence type="ECO:0000259" key="3">
    <source>
        <dbReference type="PROSITE" id="PS51468"/>
    </source>
</evidence>
<feature type="domain" description="VWFA" evidence="2">
    <location>
        <begin position="364"/>
        <end position="532"/>
    </location>
</feature>
<feature type="domain" description="VIT" evidence="3">
    <location>
        <begin position="14"/>
        <end position="149"/>
    </location>
</feature>
<dbReference type="PROSITE" id="PS50234">
    <property type="entry name" value="VWFA"/>
    <property type="match status" value="1"/>
</dbReference>
<dbReference type="Pfam" id="PF08487">
    <property type="entry name" value="VIT"/>
    <property type="match status" value="1"/>
</dbReference>
<evidence type="ECO:0000259" key="2">
    <source>
        <dbReference type="PROSITE" id="PS50234"/>
    </source>
</evidence>
<dbReference type="InterPro" id="IPR002035">
    <property type="entry name" value="VWF_A"/>
</dbReference>
<dbReference type="Pfam" id="PF00240">
    <property type="entry name" value="ubiquitin"/>
    <property type="match status" value="1"/>
</dbReference>
<dbReference type="OMA" id="MINDIEG"/>
<reference evidence="4 5" key="1">
    <citation type="submission" date="2014-06" db="EMBL/GenBank/DDBJ databases">
        <authorList>
            <person name="Swart Estienne"/>
        </authorList>
    </citation>
    <scope>NUCLEOTIDE SEQUENCE [LARGE SCALE GENOMIC DNA]</scope>
    <source>
        <strain evidence="4 5">130c</strain>
    </source>
</reference>
<accession>A0A077ZR06</accession>
<dbReference type="SUPFAM" id="SSF53300">
    <property type="entry name" value="vWA-like"/>
    <property type="match status" value="1"/>
</dbReference>
<protein>
    <submittedName>
        <fullName evidence="4">Uncharacterized protein</fullName>
    </submittedName>
</protein>
<evidence type="ECO:0000313" key="4">
    <source>
        <dbReference type="EMBL" id="CDW72317.1"/>
    </source>
</evidence>
<dbReference type="OrthoDB" id="312927at2759"/>
<proteinExistence type="predicted"/>
<dbReference type="SUPFAM" id="SSF54236">
    <property type="entry name" value="Ubiquitin-like"/>
    <property type="match status" value="2"/>
</dbReference>
<dbReference type="SMART" id="SM00213">
    <property type="entry name" value="UBQ"/>
    <property type="match status" value="2"/>
</dbReference>
<dbReference type="PROSITE" id="PS51468">
    <property type="entry name" value="VIT"/>
    <property type="match status" value="1"/>
</dbReference>
<dbReference type="InterPro" id="IPR019956">
    <property type="entry name" value="Ubiquitin_dom"/>
</dbReference>
<feature type="domain" description="Ubiquitin-like" evidence="1">
    <location>
        <begin position="674"/>
        <end position="749"/>
    </location>
</feature>
<dbReference type="PANTHER" id="PTHR45737">
    <property type="entry name" value="VON WILLEBRAND FACTOR A DOMAIN-CONTAINING PROTEIN 5A"/>
    <property type="match status" value="1"/>
</dbReference>
<dbReference type="Gene3D" id="3.40.50.410">
    <property type="entry name" value="von Willebrand factor, type A domain"/>
    <property type="match status" value="1"/>
</dbReference>
<evidence type="ECO:0000313" key="5">
    <source>
        <dbReference type="Proteomes" id="UP000039865"/>
    </source>
</evidence>
<dbReference type="InParanoid" id="A0A077ZR06"/>
<dbReference type="Gene3D" id="3.10.20.90">
    <property type="entry name" value="Phosphatidylinositol 3-kinase Catalytic Subunit, Chain A, domain 1"/>
    <property type="match status" value="1"/>
</dbReference>
<keyword evidence="5" id="KW-1185">Reference proteome</keyword>
<gene>
    <name evidence="4" type="primary">Contig17793.g855</name>
    <name evidence="4" type="ORF">STYLEM_1276</name>
</gene>
<dbReference type="InterPro" id="IPR000626">
    <property type="entry name" value="Ubiquitin-like_dom"/>
</dbReference>
<dbReference type="InterPro" id="IPR029071">
    <property type="entry name" value="Ubiquitin-like_domsf"/>
</dbReference>
<dbReference type="Proteomes" id="UP000039865">
    <property type="component" value="Unassembled WGS sequence"/>
</dbReference>
<dbReference type="PROSITE" id="PS00299">
    <property type="entry name" value="UBIQUITIN_1"/>
    <property type="match status" value="1"/>
</dbReference>
<dbReference type="PRINTS" id="PR00348">
    <property type="entry name" value="UBIQUITIN"/>
</dbReference>
<feature type="domain" description="Ubiquitin-like" evidence="1">
    <location>
        <begin position="740"/>
        <end position="810"/>
    </location>
</feature>
<dbReference type="InterPro" id="IPR013694">
    <property type="entry name" value="VIT"/>
</dbReference>